<dbReference type="OrthoDB" id="2042927at2"/>
<name>A0A5C5SFH3_9STRE</name>
<dbReference type="EMBL" id="VOHL01000001">
    <property type="protein sequence ID" value="TWS98893.1"/>
    <property type="molecule type" value="Genomic_DNA"/>
</dbReference>
<gene>
    <name evidence="1" type="primary">asp3</name>
    <name evidence="1" type="ORF">FRX57_01450</name>
</gene>
<dbReference type="NCBIfam" id="TIGR03711">
    <property type="entry name" value="acc_sec_asp3"/>
    <property type="match status" value="1"/>
</dbReference>
<sequence length="142" mass="17135">MTRYYVIKWRENQQSTYLYGSQLIWQKEAVHVTNQLMPSGLSFHEWQSRTNYQRDRREPELPLLRPGKTYQLELVSDLLVGSLPYLQIICYDRWEQELVKITIKEGRGDFVYPTETYDYHIRLINAGCQSFRFHQLVLREVD</sequence>
<dbReference type="AlphaFoldDB" id="A0A5C5SFH3"/>
<evidence type="ECO:0000313" key="1">
    <source>
        <dbReference type="EMBL" id="TWS98893.1"/>
    </source>
</evidence>
<organism evidence="1 2">
    <name type="scientific">Streptococcus cuniculipharyngis</name>
    <dbReference type="NCBI Taxonomy" id="1562651"/>
    <lineage>
        <taxon>Bacteria</taxon>
        <taxon>Bacillati</taxon>
        <taxon>Bacillota</taxon>
        <taxon>Bacilli</taxon>
        <taxon>Lactobacillales</taxon>
        <taxon>Streptococcaceae</taxon>
        <taxon>Streptococcus</taxon>
    </lineage>
</organism>
<accession>A0A5C5SFH3</accession>
<dbReference type="Pfam" id="PF15432">
    <property type="entry name" value="Sec-ASP3"/>
    <property type="match status" value="1"/>
</dbReference>
<protein>
    <submittedName>
        <fullName evidence="1">Accessory Sec system protein Asp3</fullName>
    </submittedName>
</protein>
<reference evidence="1 2" key="1">
    <citation type="submission" date="2019-08" db="EMBL/GenBank/DDBJ databases">
        <authorList>
            <person name="Lei W."/>
        </authorList>
    </citation>
    <scope>NUCLEOTIDE SEQUENCE [LARGE SCALE GENOMIC DNA]</scope>
    <source>
        <strain evidence="1 2">CCUG 66496</strain>
    </source>
</reference>
<proteinExistence type="predicted"/>
<keyword evidence="2" id="KW-1185">Reference proteome</keyword>
<dbReference type="InterPro" id="IPR022259">
    <property type="entry name" value="Acessory_Sec_prot_Asp3"/>
</dbReference>
<comment type="caution">
    <text evidence="1">The sequence shown here is derived from an EMBL/GenBank/DDBJ whole genome shotgun (WGS) entry which is preliminary data.</text>
</comment>
<dbReference type="Proteomes" id="UP000317430">
    <property type="component" value="Unassembled WGS sequence"/>
</dbReference>
<evidence type="ECO:0000313" key="2">
    <source>
        <dbReference type="Proteomes" id="UP000317430"/>
    </source>
</evidence>
<dbReference type="RefSeq" id="WP_146565905.1">
    <property type="nucleotide sequence ID" value="NZ_VOHL01000001.1"/>
</dbReference>
<dbReference type="GO" id="GO:0015031">
    <property type="term" value="P:protein transport"/>
    <property type="evidence" value="ECO:0007669"/>
    <property type="project" value="InterPro"/>
</dbReference>